<dbReference type="AlphaFoldDB" id="A0AAD5LIR0"/>
<comment type="caution">
    <text evidence="6">The sequence shown here is derived from an EMBL/GenBank/DDBJ whole genome shotgun (WGS) entry which is preliminary data.</text>
</comment>
<evidence type="ECO:0000256" key="2">
    <source>
        <dbReference type="ARBA" id="ARBA00010701"/>
    </source>
</evidence>
<feature type="domain" description="Lipase" evidence="5">
    <location>
        <begin position="99"/>
        <end position="430"/>
    </location>
</feature>
<proteinExistence type="inferred from homology"/>
<accession>A0AAD5LIR0</accession>
<dbReference type="SUPFAM" id="SSF53474">
    <property type="entry name" value="alpha/beta-Hydrolases"/>
    <property type="match status" value="1"/>
</dbReference>
<dbReference type="CDD" id="cd00707">
    <property type="entry name" value="Pancreat_lipase_like"/>
    <property type="match status" value="1"/>
</dbReference>
<dbReference type="GO" id="GO:0005615">
    <property type="term" value="C:extracellular space"/>
    <property type="evidence" value="ECO:0007669"/>
    <property type="project" value="TreeGrafter"/>
</dbReference>
<dbReference type="Gene3D" id="2.60.60.20">
    <property type="entry name" value="PLAT/LH2 domain"/>
    <property type="match status" value="1"/>
</dbReference>
<comment type="subcellular location">
    <subcellularLocation>
        <location evidence="1">Secreted</location>
    </subcellularLocation>
</comment>
<evidence type="ECO:0000313" key="6">
    <source>
        <dbReference type="EMBL" id="KAI9562775.1"/>
    </source>
</evidence>
<dbReference type="InterPro" id="IPR036392">
    <property type="entry name" value="PLAT/LH2_dom_sf"/>
</dbReference>
<dbReference type="PRINTS" id="PR00821">
    <property type="entry name" value="TAGLIPASE"/>
</dbReference>
<keyword evidence="7" id="KW-1185">Reference proteome</keyword>
<evidence type="ECO:0000259" key="5">
    <source>
        <dbReference type="Pfam" id="PF00151"/>
    </source>
</evidence>
<organism evidence="6 7">
    <name type="scientific">Daphnia sinensis</name>
    <dbReference type="NCBI Taxonomy" id="1820382"/>
    <lineage>
        <taxon>Eukaryota</taxon>
        <taxon>Metazoa</taxon>
        <taxon>Ecdysozoa</taxon>
        <taxon>Arthropoda</taxon>
        <taxon>Crustacea</taxon>
        <taxon>Branchiopoda</taxon>
        <taxon>Diplostraca</taxon>
        <taxon>Cladocera</taxon>
        <taxon>Anomopoda</taxon>
        <taxon>Daphniidae</taxon>
        <taxon>Daphnia</taxon>
        <taxon>Daphnia similis group</taxon>
    </lineage>
</organism>
<evidence type="ECO:0000313" key="7">
    <source>
        <dbReference type="Proteomes" id="UP000820818"/>
    </source>
</evidence>
<evidence type="ECO:0000256" key="3">
    <source>
        <dbReference type="ARBA" id="ARBA00022525"/>
    </source>
</evidence>
<dbReference type="Gene3D" id="3.40.50.1820">
    <property type="entry name" value="alpha/beta hydrolase"/>
    <property type="match status" value="1"/>
</dbReference>
<reference evidence="6 7" key="1">
    <citation type="submission" date="2022-05" db="EMBL/GenBank/DDBJ databases">
        <title>A multi-omics perspective on studying reproductive biology in Daphnia sinensis.</title>
        <authorList>
            <person name="Jia J."/>
        </authorList>
    </citation>
    <scope>NUCLEOTIDE SEQUENCE [LARGE SCALE GENOMIC DNA]</scope>
    <source>
        <strain evidence="6 7">WSL</strain>
    </source>
</reference>
<gene>
    <name evidence="6" type="ORF">GHT06_010230</name>
</gene>
<dbReference type="InterPro" id="IPR000734">
    <property type="entry name" value="TAG_lipase"/>
</dbReference>
<dbReference type="GO" id="GO:0016298">
    <property type="term" value="F:lipase activity"/>
    <property type="evidence" value="ECO:0007669"/>
    <property type="project" value="InterPro"/>
</dbReference>
<keyword evidence="3" id="KW-0964">Secreted</keyword>
<dbReference type="InterPro" id="IPR033906">
    <property type="entry name" value="Lipase_N"/>
</dbReference>
<dbReference type="InterPro" id="IPR029058">
    <property type="entry name" value="AB_hydrolase_fold"/>
</dbReference>
<dbReference type="PANTHER" id="PTHR11610:SF173">
    <property type="entry name" value="LIPASE DOMAIN-CONTAINING PROTEIN-RELATED"/>
    <property type="match status" value="1"/>
</dbReference>
<dbReference type="PANTHER" id="PTHR11610">
    <property type="entry name" value="LIPASE"/>
    <property type="match status" value="1"/>
</dbReference>
<dbReference type="Pfam" id="PF00151">
    <property type="entry name" value="Lipase"/>
    <property type="match status" value="1"/>
</dbReference>
<sequence>MLTKSSSKLYLQSFLLVSSFIDIFNVLSFHRLSVYCKTTISEKGYNVSNQWSPLLNGAEKQVQQLSNQREEAMETFGPGPGVDLNLTLSPIVEFQQNNQVCYDDLGCITRFSFADPLLWPINLLPEPRTKINTHFTLYTRENPNPQPLVHISADDPNGIAKTTFNATRPTKFFIHGWRNTGYEELFFTLVQRLLAKGDYNVIRAHWGGGSRSVYFQSHANIRLVGLEIALLVNTMVEKLGVRATDVHLIGHSLGAHTAGYAGENIPNLGQITGLDPAGPYFHGLPSFARLDHTDANFVDAVHTNGGSVGFGILESSGHLDFRPNGGKHQPGCHPTDLQAVWNDPTAVVSDASTCDHLRSVRFYSESLIQTDCKTVGYECSNYESFNNGLCTSCGSDNTKCAPFGLEATHFPTRSRKNVNLYFKTGADFPYCRYQYLIKLSLAKPRNAKPTISGALRMSVNGHTGILPNIQMPSSDFEHGKDYRFLAAEPTNVAPVNKVDLRWFPALTNLFDPTCFLGFCDKRLYVKSVTVSVLNSYPDANKIANTFESCPVFGTAAIGPIFNTELSVVNNCSSTFPASLVLTLIPGPWFIYKR</sequence>
<evidence type="ECO:0000256" key="1">
    <source>
        <dbReference type="ARBA" id="ARBA00004613"/>
    </source>
</evidence>
<comment type="similarity">
    <text evidence="2 4">Belongs to the AB hydrolase superfamily. Lipase family.</text>
</comment>
<dbReference type="Proteomes" id="UP000820818">
    <property type="component" value="Linkage Group LG2"/>
</dbReference>
<dbReference type="EMBL" id="WJBH02000002">
    <property type="protein sequence ID" value="KAI9562775.1"/>
    <property type="molecule type" value="Genomic_DNA"/>
</dbReference>
<dbReference type="FunFam" id="3.40.50.1820:FF:000033">
    <property type="entry name" value="Pancreatic triacylglycerol lipase"/>
    <property type="match status" value="1"/>
</dbReference>
<name>A0AAD5LIR0_9CRUS</name>
<evidence type="ECO:0000256" key="4">
    <source>
        <dbReference type="RuleBase" id="RU004262"/>
    </source>
</evidence>
<dbReference type="InterPro" id="IPR013818">
    <property type="entry name" value="Lipase"/>
</dbReference>
<protein>
    <submittedName>
        <fullName evidence="6">Lipoxygese-like protein</fullName>
    </submittedName>
</protein>
<dbReference type="GO" id="GO:0016042">
    <property type="term" value="P:lipid catabolic process"/>
    <property type="evidence" value="ECO:0007669"/>
    <property type="project" value="TreeGrafter"/>
</dbReference>
<dbReference type="SUPFAM" id="SSF49723">
    <property type="entry name" value="Lipase/lipooxygenase domain (PLAT/LH2 domain)"/>
    <property type="match status" value="1"/>
</dbReference>